<reference evidence="2" key="2">
    <citation type="submission" date="2023-04" db="EMBL/GenBank/DDBJ databases">
        <authorList>
            <person name="Beletskiy A.V."/>
            <person name="Mardanov A.V."/>
            <person name="Ravin N.V."/>
        </authorList>
    </citation>
    <scope>NUCLEOTIDE SEQUENCE</scope>
    <source>
        <strain evidence="2">GKL-02</strain>
    </source>
</reference>
<gene>
    <name evidence="2" type="ORF">QJT81_09775</name>
</gene>
<organism evidence="2">
    <name type="scientific">Candidatus Thiothrix putei</name>
    <dbReference type="NCBI Taxonomy" id="3080811"/>
    <lineage>
        <taxon>Bacteria</taxon>
        <taxon>Pseudomonadati</taxon>
        <taxon>Pseudomonadota</taxon>
        <taxon>Gammaproteobacteria</taxon>
        <taxon>Thiotrichales</taxon>
        <taxon>Thiotrichaceae</taxon>
        <taxon>Thiothrix</taxon>
    </lineage>
</organism>
<dbReference type="KEGG" id="tput:QJT81_09775"/>
<evidence type="ECO:0008006" key="3">
    <source>
        <dbReference type="Google" id="ProtNLM"/>
    </source>
</evidence>
<reference evidence="2" key="1">
    <citation type="journal article" date="2023" name="Int. J. Mol. Sci.">
        <title>Metagenomics Revealed a New Genus 'Candidatus Thiocaldithrix dubininis' gen. nov., sp. nov. and a New Species 'Candidatus Thiothrix putei' sp. nov. in the Family Thiotrichaceae, Some Members of Which Have Traits of Both Na+- and H+-Motive Energetics.</title>
        <authorList>
            <person name="Ravin N.V."/>
            <person name="Muntyan M.S."/>
            <person name="Smolyakov D.D."/>
            <person name="Rudenko T.S."/>
            <person name="Beletsky A.V."/>
            <person name="Mardanov A.V."/>
            <person name="Grabovich M.Y."/>
        </authorList>
    </citation>
    <scope>NUCLEOTIDE SEQUENCE</scope>
    <source>
        <strain evidence="2">GKL-02</strain>
    </source>
</reference>
<dbReference type="SUPFAM" id="SSF56112">
    <property type="entry name" value="Protein kinase-like (PK-like)"/>
    <property type="match status" value="1"/>
</dbReference>
<sequence length="531" mass="57687">MQTKHNLIIADRYELGEPLSTTALGKFFCAHDFISAHQDDAPKQVIMLAVAPEIAAYPNFHDVMPRVIEGFTQKNSPLKVAGTCEFQGVYWIVLDEPCTELLLHKLIESCSSSVAIAMERVQPLLLGTLQAAKQISHKNGFGFIEPGAILCKESQYVFLNAPVVIALRILTSLNAEIKPKISIYSAYCSPQAARGILPTHQDDTFSIACIAYQILHDSPPFGALSTLEAYEKKTSPSLLTNLPPESQKSLQRGLALERYERQTSPYELVHAFTSIPMNNDATQQTTSRFARPVTIAAVPLILLLLTGIYQFYQQSLPAIVNPIATTITPNLESSEKLTIATPDTHAVSITANRVSPTEQPILSKEMNVQPVTPIGNAVLTATTTSTEKQIVETTAQVVTKTTTENKKYQPVEKSTQKPLPDKAQTPIKMPHQNNNVSMKTQATVDIPAPTDVREAPPPPIPVAVVTPPAPPITISQPITHPKPTPATTAVVIPVTESTFVVGSPPATSPKKKVQPTQVTPQGDNVFIVMPD</sequence>
<protein>
    <recommendedName>
        <fullName evidence="3">Protein kinase domain-containing protein</fullName>
    </recommendedName>
</protein>
<evidence type="ECO:0000313" key="2">
    <source>
        <dbReference type="EMBL" id="WGZ96236.1"/>
    </source>
</evidence>
<feature type="region of interest" description="Disordered" evidence="1">
    <location>
        <begin position="500"/>
        <end position="522"/>
    </location>
</feature>
<dbReference type="EMBL" id="CP124756">
    <property type="protein sequence ID" value="WGZ96236.1"/>
    <property type="molecule type" value="Genomic_DNA"/>
</dbReference>
<feature type="region of interest" description="Disordered" evidence="1">
    <location>
        <begin position="406"/>
        <end position="433"/>
    </location>
</feature>
<proteinExistence type="predicted"/>
<dbReference type="AlphaFoldDB" id="A0AA95HLP1"/>
<dbReference type="Proteomes" id="UP001301326">
    <property type="component" value="Chromosome"/>
</dbReference>
<evidence type="ECO:0000256" key="1">
    <source>
        <dbReference type="SAM" id="MobiDB-lite"/>
    </source>
</evidence>
<accession>A0AA95HLP1</accession>
<dbReference type="Gene3D" id="1.10.510.10">
    <property type="entry name" value="Transferase(Phosphotransferase) domain 1"/>
    <property type="match status" value="1"/>
</dbReference>
<dbReference type="InterPro" id="IPR011009">
    <property type="entry name" value="Kinase-like_dom_sf"/>
</dbReference>
<name>A0AA95HLP1_9GAMM</name>